<keyword evidence="1" id="KW-0732">Signal</keyword>
<dbReference type="InterPro" id="IPR029058">
    <property type="entry name" value="AB_hydrolase_fold"/>
</dbReference>
<evidence type="ECO:0000256" key="1">
    <source>
        <dbReference type="SAM" id="SignalP"/>
    </source>
</evidence>
<dbReference type="Proteomes" id="UP000270046">
    <property type="component" value="Chromosome"/>
</dbReference>
<dbReference type="EMBL" id="CP032869">
    <property type="protein sequence ID" value="AYL99417.1"/>
    <property type="molecule type" value="Genomic_DNA"/>
</dbReference>
<dbReference type="Gene3D" id="3.40.50.1820">
    <property type="entry name" value="alpha/beta hydrolase"/>
    <property type="match status" value="1"/>
</dbReference>
<dbReference type="PANTHER" id="PTHR48098:SF1">
    <property type="entry name" value="DIACYLGLYCEROL ACYLTRANSFERASE_MYCOLYLTRANSFERASE AG85A"/>
    <property type="match status" value="1"/>
</dbReference>
<sequence>MRKLNFFLFIMMMSSMFAYASKVDTIQVPSAAMNKTYKAAIALPDSYSKSKADFPVLYLLHGGFGHFNDWLLKTPDKMLVRNLADQYNMIIVMPEGEIFSYYIDSPVDQNSKFETYIIREVIPYIDSKYRTVKDKKGRVITGLSMGGYGSLYLSTKHPDLFAAAGSMSGALDPNMTTWNLTPERFNGLSKFLDKIMGPMTPDNYLPYSIVNMADQIRRNGLPIVMDIGVEDFLLEPNRELHRRLVYNHTLHNYTERPGGHTWDFWQDALPGQVLFFSKVLKANSTAVK</sequence>
<dbReference type="GO" id="GO:0016747">
    <property type="term" value="F:acyltransferase activity, transferring groups other than amino-acyl groups"/>
    <property type="evidence" value="ECO:0007669"/>
    <property type="project" value="TreeGrafter"/>
</dbReference>
<dbReference type="KEGG" id="muh:HYN43_011270"/>
<evidence type="ECO:0000313" key="3">
    <source>
        <dbReference type="Proteomes" id="UP000270046"/>
    </source>
</evidence>
<proteinExistence type="predicted"/>
<accession>A0A494VUY7</accession>
<dbReference type="SUPFAM" id="SSF53474">
    <property type="entry name" value="alpha/beta-Hydrolases"/>
    <property type="match status" value="1"/>
</dbReference>
<evidence type="ECO:0000313" key="2">
    <source>
        <dbReference type="EMBL" id="AYL99417.1"/>
    </source>
</evidence>
<dbReference type="PANTHER" id="PTHR48098">
    <property type="entry name" value="ENTEROCHELIN ESTERASE-RELATED"/>
    <property type="match status" value="1"/>
</dbReference>
<dbReference type="RefSeq" id="WP_119411206.1">
    <property type="nucleotide sequence ID" value="NZ_CP032869.1"/>
</dbReference>
<dbReference type="InterPro" id="IPR000801">
    <property type="entry name" value="Esterase-like"/>
</dbReference>
<feature type="signal peptide" evidence="1">
    <location>
        <begin position="1"/>
        <end position="20"/>
    </location>
</feature>
<dbReference type="Pfam" id="PF00756">
    <property type="entry name" value="Esterase"/>
    <property type="match status" value="1"/>
</dbReference>
<dbReference type="InterPro" id="IPR050583">
    <property type="entry name" value="Mycobacterial_A85_antigen"/>
</dbReference>
<organism evidence="2 3">
    <name type="scientific">Mucilaginibacter celer</name>
    <dbReference type="NCBI Taxonomy" id="2305508"/>
    <lineage>
        <taxon>Bacteria</taxon>
        <taxon>Pseudomonadati</taxon>
        <taxon>Bacteroidota</taxon>
        <taxon>Sphingobacteriia</taxon>
        <taxon>Sphingobacteriales</taxon>
        <taxon>Sphingobacteriaceae</taxon>
        <taxon>Mucilaginibacter</taxon>
    </lineage>
</organism>
<name>A0A494VUY7_9SPHI</name>
<feature type="chain" id="PRO_5019754672" evidence="1">
    <location>
        <begin position="21"/>
        <end position="288"/>
    </location>
</feature>
<keyword evidence="3" id="KW-1185">Reference proteome</keyword>
<protein>
    <submittedName>
        <fullName evidence="2">Esterase family protein</fullName>
    </submittedName>
</protein>
<gene>
    <name evidence="2" type="ORF">HYN43_011270</name>
</gene>
<dbReference type="OrthoDB" id="9803578at2"/>
<reference evidence="2 3" key="1">
    <citation type="submission" date="2018-10" db="EMBL/GenBank/DDBJ databases">
        <title>Genome sequencing of Mucilaginibacter sp. HYN0043.</title>
        <authorList>
            <person name="Kim M."/>
            <person name="Yi H."/>
        </authorList>
    </citation>
    <scope>NUCLEOTIDE SEQUENCE [LARGE SCALE GENOMIC DNA]</scope>
    <source>
        <strain evidence="2 3">HYN0043</strain>
    </source>
</reference>
<dbReference type="AlphaFoldDB" id="A0A494VUY7"/>